<proteinExistence type="predicted"/>
<dbReference type="RefSeq" id="WP_175501571.1">
    <property type="nucleotide sequence ID" value="NZ_FOYS01000005.1"/>
</dbReference>
<dbReference type="EMBL" id="FOYS01000005">
    <property type="protein sequence ID" value="SFR64845.1"/>
    <property type="molecule type" value="Genomic_DNA"/>
</dbReference>
<keyword evidence="2" id="KW-1185">Reference proteome</keyword>
<evidence type="ECO:0000313" key="1">
    <source>
        <dbReference type="EMBL" id="SFR64845.1"/>
    </source>
</evidence>
<evidence type="ECO:0000313" key="2">
    <source>
        <dbReference type="Proteomes" id="UP000243250"/>
    </source>
</evidence>
<gene>
    <name evidence="1" type="ORF">SAMN04488124_3104</name>
</gene>
<organism evidence="1 2">
    <name type="scientific">Halogeometricum limi</name>
    <dbReference type="NCBI Taxonomy" id="555875"/>
    <lineage>
        <taxon>Archaea</taxon>
        <taxon>Methanobacteriati</taxon>
        <taxon>Methanobacteriota</taxon>
        <taxon>Stenosarchaea group</taxon>
        <taxon>Halobacteria</taxon>
        <taxon>Halobacteriales</taxon>
        <taxon>Haloferacaceae</taxon>
        <taxon>Halogeometricum</taxon>
    </lineage>
</organism>
<reference evidence="2" key="1">
    <citation type="submission" date="2016-10" db="EMBL/GenBank/DDBJ databases">
        <authorList>
            <person name="Varghese N."/>
            <person name="Submissions S."/>
        </authorList>
    </citation>
    <scope>NUCLEOTIDE SEQUENCE [LARGE SCALE GENOMIC DNA]</scope>
    <source>
        <strain evidence="2">CGMCC 1.8711</strain>
    </source>
</reference>
<dbReference type="Proteomes" id="UP000243250">
    <property type="component" value="Unassembled WGS sequence"/>
</dbReference>
<protein>
    <submittedName>
        <fullName evidence="1">Uncharacterized protein</fullName>
    </submittedName>
</protein>
<dbReference type="AlphaFoldDB" id="A0A1I6IDK2"/>
<dbReference type="OrthoDB" id="189863at2157"/>
<name>A0A1I6IDK2_9EURY</name>
<accession>A0A1I6IDK2</accession>
<dbReference type="STRING" id="555875.SAMN04488124_3104"/>
<sequence length="85" mass="9776">MTVPEDEIAAYMDEPYASSITDSPHPIFPSSSWDQRMSGKIEDNFSSFTEAEDIVRFKEEFDVDYPIINTFEPSGSSRNRTSQWN</sequence>